<proteinExistence type="predicted"/>
<dbReference type="EMBL" id="BMGJ01000001">
    <property type="protein sequence ID" value="GGD51473.1"/>
    <property type="molecule type" value="Genomic_DNA"/>
</dbReference>
<dbReference type="InterPro" id="IPR029000">
    <property type="entry name" value="Cyclophilin-like_dom_sf"/>
</dbReference>
<organism evidence="5 6">
    <name type="scientific">Lacimicrobium alkaliphilum</name>
    <dbReference type="NCBI Taxonomy" id="1526571"/>
    <lineage>
        <taxon>Bacteria</taxon>
        <taxon>Pseudomonadati</taxon>
        <taxon>Pseudomonadota</taxon>
        <taxon>Gammaproteobacteria</taxon>
        <taxon>Alteromonadales</taxon>
        <taxon>Alteromonadaceae</taxon>
        <taxon>Lacimicrobium</taxon>
    </lineage>
</organism>
<dbReference type="Pfam" id="PF02626">
    <property type="entry name" value="CT_A_B"/>
    <property type="match status" value="1"/>
</dbReference>
<dbReference type="SUPFAM" id="SSF50891">
    <property type="entry name" value="Cyclophilin-like"/>
    <property type="match status" value="1"/>
</dbReference>
<protein>
    <submittedName>
        <fullName evidence="5">Allophanate hydrolase</fullName>
    </submittedName>
</protein>
<dbReference type="GO" id="GO:0016787">
    <property type="term" value="F:hydrolase activity"/>
    <property type="evidence" value="ECO:0007669"/>
    <property type="project" value="UniProtKB-KW"/>
</dbReference>
<keyword evidence="3" id="KW-0067">ATP-binding</keyword>
<dbReference type="NCBIfam" id="TIGR00724">
    <property type="entry name" value="urea_amlyse_rel"/>
    <property type="match status" value="1"/>
</dbReference>
<keyword evidence="2 5" id="KW-0378">Hydrolase</keyword>
<gene>
    <name evidence="5" type="ORF">GCM10011357_04230</name>
</gene>
<evidence type="ECO:0000313" key="5">
    <source>
        <dbReference type="EMBL" id="GGD51473.1"/>
    </source>
</evidence>
<sequence>MNQLVIENPGLLSLLTDQGRFGKAHLGLTTGGPMDPFAFNLANALVGNSSNATVIETTLGNLSLKAECDCIIAVTGAVSPVNIDGAGHALWQSHQVKRGQTIELGQPGQGLRNYLAVGGGFNVETEFGSTSTVLRESIGGLRGGKLQQGDKLAVGQSAESARCRALPESAIPDYGAMHPLRLITGYQYQDFTDTSRQRFFASEYKISPQADRMGYRLSGPAIPSGLNSMLSEGIALGAVQVPADGQPIVLLNDRQTIGGYPKLGSVLSLDCASLAQWGPGTRISFKPVSIELAHNLLHLHQARLTRLLRQLEREHD</sequence>
<dbReference type="SMART" id="SM00797">
    <property type="entry name" value="AHS2"/>
    <property type="match status" value="1"/>
</dbReference>
<evidence type="ECO:0000256" key="2">
    <source>
        <dbReference type="ARBA" id="ARBA00022801"/>
    </source>
</evidence>
<keyword evidence="1" id="KW-0547">Nucleotide-binding</keyword>
<dbReference type="InterPro" id="IPR003778">
    <property type="entry name" value="CT_A_B"/>
</dbReference>
<feature type="domain" description="Carboxyltransferase" evidence="4">
    <location>
        <begin position="25"/>
        <end position="303"/>
    </location>
</feature>
<keyword evidence="6" id="KW-1185">Reference proteome</keyword>
<comment type="caution">
    <text evidence="5">The sequence shown here is derived from an EMBL/GenBank/DDBJ whole genome shotgun (WGS) entry which is preliminary data.</text>
</comment>
<dbReference type="PANTHER" id="PTHR43309">
    <property type="entry name" value="5-OXOPROLINASE SUBUNIT C"/>
    <property type="match status" value="1"/>
</dbReference>
<dbReference type="Gene3D" id="2.40.100.10">
    <property type="entry name" value="Cyclophilin-like"/>
    <property type="match status" value="1"/>
</dbReference>
<reference evidence="6" key="1">
    <citation type="journal article" date="2019" name="Int. J. Syst. Evol. Microbiol.">
        <title>The Global Catalogue of Microorganisms (GCM) 10K type strain sequencing project: providing services to taxonomists for standard genome sequencing and annotation.</title>
        <authorList>
            <consortium name="The Broad Institute Genomics Platform"/>
            <consortium name="The Broad Institute Genome Sequencing Center for Infectious Disease"/>
            <person name="Wu L."/>
            <person name="Ma J."/>
        </authorList>
    </citation>
    <scope>NUCLEOTIDE SEQUENCE [LARGE SCALE GENOMIC DNA]</scope>
    <source>
        <strain evidence="6">CGMCC 1.12923</strain>
    </source>
</reference>
<dbReference type="InterPro" id="IPR052708">
    <property type="entry name" value="PxpC"/>
</dbReference>
<evidence type="ECO:0000256" key="3">
    <source>
        <dbReference type="ARBA" id="ARBA00022840"/>
    </source>
</evidence>
<accession>A0ABQ1R016</accession>
<evidence type="ECO:0000256" key="1">
    <source>
        <dbReference type="ARBA" id="ARBA00022741"/>
    </source>
</evidence>
<dbReference type="RefSeq" id="WP_099034617.1">
    <property type="nucleotide sequence ID" value="NZ_BMGJ01000001.1"/>
</dbReference>
<dbReference type="Proteomes" id="UP000614272">
    <property type="component" value="Unassembled WGS sequence"/>
</dbReference>
<evidence type="ECO:0000259" key="4">
    <source>
        <dbReference type="SMART" id="SM00797"/>
    </source>
</evidence>
<name>A0ABQ1R016_9ALTE</name>
<evidence type="ECO:0000313" key="6">
    <source>
        <dbReference type="Proteomes" id="UP000614272"/>
    </source>
</evidence>
<dbReference type="PANTHER" id="PTHR43309:SF4">
    <property type="entry name" value="CARBOXYLTRANSFERASE DOMAIN-CONTAINING PROTEIN"/>
    <property type="match status" value="1"/>
</dbReference>